<dbReference type="EMBL" id="BMXG01000005">
    <property type="protein sequence ID" value="GHB97049.1"/>
    <property type="molecule type" value="Genomic_DNA"/>
</dbReference>
<name>A0A8J3D906_9BACT</name>
<evidence type="ECO:0000313" key="2">
    <source>
        <dbReference type="EMBL" id="GHB97049.1"/>
    </source>
</evidence>
<reference evidence="2" key="2">
    <citation type="submission" date="2020-09" db="EMBL/GenBank/DDBJ databases">
        <authorList>
            <person name="Sun Q."/>
            <person name="Kim S."/>
        </authorList>
    </citation>
    <scope>NUCLEOTIDE SEQUENCE</scope>
    <source>
        <strain evidence="2">KCTC 12870</strain>
    </source>
</reference>
<dbReference type="InterPro" id="IPR009671">
    <property type="entry name" value="RraB_dom"/>
</dbReference>
<protein>
    <recommendedName>
        <fullName evidence="1">Regulator of ribonuclease activity B domain-containing protein</fullName>
    </recommendedName>
</protein>
<dbReference type="Pfam" id="PF06877">
    <property type="entry name" value="RraB"/>
    <property type="match status" value="1"/>
</dbReference>
<sequence length="142" mass="16736">MSIFSNLFGANQEKVIPNKVITLEKLEEMFERMKETPGWDLDAPLLWGYFFTNDEPQKLEKTKEILEKKGYRFVDIYISDKENESDPDQFWLHVEKVETHSPQSLDKRNDEFYLLAHELGLKSYDGMDVGLTETKPKEIQTQ</sequence>
<keyword evidence="3" id="KW-1185">Reference proteome</keyword>
<dbReference type="AlphaFoldDB" id="A0A8J3D906"/>
<dbReference type="Gene3D" id="3.30.70.970">
    <property type="entry name" value="RraB-like"/>
    <property type="match status" value="1"/>
</dbReference>
<feature type="domain" description="Regulator of ribonuclease activity B" evidence="1">
    <location>
        <begin position="26"/>
        <end position="129"/>
    </location>
</feature>
<accession>A0A8J3D906</accession>
<organism evidence="2 3">
    <name type="scientific">Cerasicoccus arenae</name>
    <dbReference type="NCBI Taxonomy" id="424488"/>
    <lineage>
        <taxon>Bacteria</taxon>
        <taxon>Pseudomonadati</taxon>
        <taxon>Verrucomicrobiota</taxon>
        <taxon>Opitutia</taxon>
        <taxon>Puniceicoccales</taxon>
        <taxon>Cerasicoccaceae</taxon>
        <taxon>Cerasicoccus</taxon>
    </lineage>
</organism>
<evidence type="ECO:0000259" key="1">
    <source>
        <dbReference type="Pfam" id="PF06877"/>
    </source>
</evidence>
<dbReference type="SUPFAM" id="SSF89946">
    <property type="entry name" value="Hypothetical protein VC0424"/>
    <property type="match status" value="1"/>
</dbReference>
<dbReference type="RefSeq" id="WP_189512777.1">
    <property type="nucleotide sequence ID" value="NZ_BMXG01000005.1"/>
</dbReference>
<reference evidence="2" key="1">
    <citation type="journal article" date="2014" name="Int. J. Syst. Evol. Microbiol.">
        <title>Complete genome sequence of Corynebacterium casei LMG S-19264T (=DSM 44701T), isolated from a smear-ripened cheese.</title>
        <authorList>
            <consortium name="US DOE Joint Genome Institute (JGI-PGF)"/>
            <person name="Walter F."/>
            <person name="Albersmeier A."/>
            <person name="Kalinowski J."/>
            <person name="Ruckert C."/>
        </authorList>
    </citation>
    <scope>NUCLEOTIDE SEQUENCE</scope>
    <source>
        <strain evidence="2">KCTC 12870</strain>
    </source>
</reference>
<proteinExistence type="predicted"/>
<evidence type="ECO:0000313" key="3">
    <source>
        <dbReference type="Proteomes" id="UP000642829"/>
    </source>
</evidence>
<comment type="caution">
    <text evidence="2">The sequence shown here is derived from an EMBL/GenBank/DDBJ whole genome shotgun (WGS) entry which is preliminary data.</text>
</comment>
<dbReference type="InterPro" id="IPR036701">
    <property type="entry name" value="RraB-like_sf"/>
</dbReference>
<gene>
    <name evidence="2" type="ORF">GCM10007047_11290</name>
</gene>
<dbReference type="Proteomes" id="UP000642829">
    <property type="component" value="Unassembled WGS sequence"/>
</dbReference>